<name>A0A5J4WJB9_9EUKA</name>
<feature type="compositionally biased region" description="Basic and acidic residues" evidence="1">
    <location>
        <begin position="186"/>
        <end position="226"/>
    </location>
</feature>
<feature type="compositionally biased region" description="Polar residues" evidence="1">
    <location>
        <begin position="411"/>
        <end position="423"/>
    </location>
</feature>
<organism evidence="2 3">
    <name type="scientific">Streblomastix strix</name>
    <dbReference type="NCBI Taxonomy" id="222440"/>
    <lineage>
        <taxon>Eukaryota</taxon>
        <taxon>Metamonada</taxon>
        <taxon>Preaxostyla</taxon>
        <taxon>Oxymonadida</taxon>
        <taxon>Streblomastigidae</taxon>
        <taxon>Streblomastix</taxon>
    </lineage>
</organism>
<reference evidence="2 3" key="1">
    <citation type="submission" date="2019-03" db="EMBL/GenBank/DDBJ databases">
        <title>Single cell metagenomics reveals metabolic interactions within the superorganism composed of flagellate Streblomastix strix and complex community of Bacteroidetes bacteria on its surface.</title>
        <authorList>
            <person name="Treitli S.C."/>
            <person name="Kolisko M."/>
            <person name="Husnik F."/>
            <person name="Keeling P."/>
            <person name="Hampl V."/>
        </authorList>
    </citation>
    <scope>NUCLEOTIDE SEQUENCE [LARGE SCALE GENOMIC DNA]</scope>
    <source>
        <strain evidence="2">ST1C</strain>
    </source>
</reference>
<comment type="caution">
    <text evidence="2">The sequence shown here is derived from an EMBL/GenBank/DDBJ whole genome shotgun (WGS) entry which is preliminary data.</text>
</comment>
<accession>A0A5J4WJB9</accession>
<feature type="region of interest" description="Disordered" evidence="1">
    <location>
        <begin position="154"/>
        <end position="247"/>
    </location>
</feature>
<evidence type="ECO:0000313" key="2">
    <source>
        <dbReference type="EMBL" id="KAA6395020.1"/>
    </source>
</evidence>
<gene>
    <name evidence="2" type="ORF">EZS28_009453</name>
</gene>
<dbReference type="AlphaFoldDB" id="A0A5J4WJB9"/>
<evidence type="ECO:0000256" key="1">
    <source>
        <dbReference type="SAM" id="MobiDB-lite"/>
    </source>
</evidence>
<dbReference type="Proteomes" id="UP000324800">
    <property type="component" value="Unassembled WGS sequence"/>
</dbReference>
<sequence length="461" mass="53069">MEKSGEQGNTSEVEESNLFQWERGIGRVNGSINKGRIRIRNNQSDQLRRNTIVEQNIRNQEVGKRIEENNGLLTVEHTIEIPTFYNERFEQDTGNMEERRLGIPDRHQIGVQSCGSNWRVGEMPDLYAQGDALYTSGIAFRNFNSTENICKDNFNNNRQSEKQESSSNIKLHRRHSVPDQCCENNGLDKRNDSNEEVFDRAVLVDEQVREQQTKDDRQEIKSDNNSDGRVNFGMESERDQKQHKDQEDIRIMGSGYGEFKLARDISDIQSSISAERIYQPIGIQLNKDRIRQYNSMFFNNKNKGKISFDESRRFDFINRGGKWMDISNKTYRCEIEQRSGHVIKAVNGTRLINKERCIRGCFEGLVSRNNSGFIRSKKQCQTQEILYVGEGQKSEKMRLDKSHLGEGARINTPTDTNNSQGNKENNRGESLRNNDSTMLARVSLVDTAKGNNSEREGVGRE</sequence>
<feature type="compositionally biased region" description="Basic and acidic residues" evidence="1">
    <location>
        <begin position="396"/>
        <end position="406"/>
    </location>
</feature>
<proteinExistence type="predicted"/>
<protein>
    <submittedName>
        <fullName evidence="2">Uncharacterized protein</fullName>
    </submittedName>
</protein>
<feature type="compositionally biased region" description="Basic and acidic residues" evidence="1">
    <location>
        <begin position="235"/>
        <end position="247"/>
    </location>
</feature>
<evidence type="ECO:0000313" key="3">
    <source>
        <dbReference type="Proteomes" id="UP000324800"/>
    </source>
</evidence>
<dbReference type="EMBL" id="SNRW01001788">
    <property type="protein sequence ID" value="KAA6395020.1"/>
    <property type="molecule type" value="Genomic_DNA"/>
</dbReference>
<feature type="region of interest" description="Disordered" evidence="1">
    <location>
        <begin position="396"/>
        <end position="436"/>
    </location>
</feature>